<feature type="domain" description="Peptidoglycan binding-like" evidence="1">
    <location>
        <begin position="5"/>
        <end position="61"/>
    </location>
</feature>
<accession>A0A6A8AAF4</accession>
<dbReference type="InterPro" id="IPR002477">
    <property type="entry name" value="Peptidoglycan-bd-like"/>
</dbReference>
<sequence>MDKTLQEVQRRLIALGYNLGPAGADGYPGRFTTAAVTQFQKDKGLAIQFPGTIGPKTLAALSGSENVKPVELPWIAEARKLLGLHEVKDAKKLDKALRLDTSEIAWCGAFVGMCVATALPSEPMIANQLGSRNWLKFGHTIGSPQIGAVAVFWRGGKDGWQGHVGFVVGHDKTHLHILGGNQSDKVSVARVAKDRLLGYRWPTSYPLPTGTLAMTTINASITTNEA</sequence>
<dbReference type="RefSeq" id="WP_153356113.1">
    <property type="nucleotide sequence ID" value="NZ_WIXI01000047.1"/>
</dbReference>
<dbReference type="Pfam" id="PF01471">
    <property type="entry name" value="PG_binding_1"/>
    <property type="match status" value="1"/>
</dbReference>
<gene>
    <name evidence="3" type="ORF">GAO09_19285</name>
</gene>
<evidence type="ECO:0000313" key="4">
    <source>
        <dbReference type="Proteomes" id="UP000435138"/>
    </source>
</evidence>
<keyword evidence="4" id="KW-1185">Reference proteome</keyword>
<protein>
    <submittedName>
        <fullName evidence="3">TIGR02594 family protein</fullName>
    </submittedName>
</protein>
<dbReference type="InterPro" id="IPR036366">
    <property type="entry name" value="PGBDSf"/>
</dbReference>
<name>A0A6A8AAF4_9HYPH</name>
<dbReference type="Pfam" id="PF05257">
    <property type="entry name" value="CHAP"/>
    <property type="match status" value="1"/>
</dbReference>
<dbReference type="EMBL" id="WIXI01000047">
    <property type="protein sequence ID" value="MQY48182.1"/>
    <property type="molecule type" value="Genomic_DNA"/>
</dbReference>
<dbReference type="InterPro" id="IPR013423">
    <property type="entry name" value="CHP02594"/>
</dbReference>
<dbReference type="AlphaFoldDB" id="A0A6A8AAF4"/>
<dbReference type="SUPFAM" id="SSF47090">
    <property type="entry name" value="PGBD-like"/>
    <property type="match status" value="1"/>
</dbReference>
<feature type="domain" description="Peptidase C51" evidence="2">
    <location>
        <begin position="103"/>
        <end position="181"/>
    </location>
</feature>
<dbReference type="InterPro" id="IPR038765">
    <property type="entry name" value="Papain-like_cys_pep_sf"/>
</dbReference>
<evidence type="ECO:0000259" key="2">
    <source>
        <dbReference type="Pfam" id="PF05257"/>
    </source>
</evidence>
<comment type="caution">
    <text evidence="3">The sequence shown here is derived from an EMBL/GenBank/DDBJ whole genome shotgun (WGS) entry which is preliminary data.</text>
</comment>
<reference evidence="3 4" key="1">
    <citation type="submission" date="2019-11" db="EMBL/GenBank/DDBJ databases">
        <title>Genome analysis of Rhizobacterium cereale a novel genus and species isolated from maize roots in North Spain.</title>
        <authorList>
            <person name="Menendez E."/>
            <person name="Flores-Felix J.D."/>
            <person name="Ramirez-Bahena M.-H."/>
            <person name="Igual J.M."/>
            <person name="Garcia-Fraile P."/>
            <person name="Peix A."/>
            <person name="Velazquez E."/>
        </authorList>
    </citation>
    <scope>NUCLEOTIDE SEQUENCE [LARGE SCALE GENOMIC DNA]</scope>
    <source>
        <strain evidence="3 4">RZME27</strain>
    </source>
</reference>
<dbReference type="NCBIfam" id="TIGR02594">
    <property type="entry name" value="TIGR02594 family protein"/>
    <property type="match status" value="1"/>
</dbReference>
<evidence type="ECO:0000259" key="1">
    <source>
        <dbReference type="Pfam" id="PF01471"/>
    </source>
</evidence>
<dbReference type="Proteomes" id="UP000435138">
    <property type="component" value="Unassembled WGS sequence"/>
</dbReference>
<evidence type="ECO:0000313" key="3">
    <source>
        <dbReference type="EMBL" id="MQY48182.1"/>
    </source>
</evidence>
<dbReference type="InterPro" id="IPR007921">
    <property type="entry name" value="CHAP_dom"/>
</dbReference>
<dbReference type="InterPro" id="IPR036365">
    <property type="entry name" value="PGBD-like_sf"/>
</dbReference>
<organism evidence="3 4">
    <name type="scientific">Endobacterium cereale</name>
    <dbReference type="NCBI Taxonomy" id="2663029"/>
    <lineage>
        <taxon>Bacteria</taxon>
        <taxon>Pseudomonadati</taxon>
        <taxon>Pseudomonadota</taxon>
        <taxon>Alphaproteobacteria</taxon>
        <taxon>Hyphomicrobiales</taxon>
        <taxon>Rhizobiaceae</taxon>
        <taxon>Endobacterium</taxon>
    </lineage>
</organism>
<dbReference type="SUPFAM" id="SSF54001">
    <property type="entry name" value="Cysteine proteinases"/>
    <property type="match status" value="1"/>
</dbReference>
<dbReference type="Gene3D" id="1.10.101.10">
    <property type="entry name" value="PGBD-like superfamily/PGBD"/>
    <property type="match status" value="1"/>
</dbReference>
<proteinExistence type="predicted"/>